<organism evidence="1 2">
    <name type="scientific">Plasmodiophora brassicae</name>
    <name type="common">Clubroot disease agent</name>
    <dbReference type="NCBI Taxonomy" id="37360"/>
    <lineage>
        <taxon>Eukaryota</taxon>
        <taxon>Sar</taxon>
        <taxon>Rhizaria</taxon>
        <taxon>Endomyxa</taxon>
        <taxon>Phytomyxea</taxon>
        <taxon>Plasmodiophorida</taxon>
        <taxon>Plasmodiophoridae</taxon>
        <taxon>Plasmodiophora</taxon>
    </lineage>
</organism>
<dbReference type="AlphaFoldDB" id="A0A0G4IR68"/>
<evidence type="ECO:0000313" key="1">
    <source>
        <dbReference type="EMBL" id="CEO97883.1"/>
    </source>
</evidence>
<sequence length="102" mass="11909">MQEPMRIKTSLPVFHSYRTFDKRMRSPRLAWLVFDQPAKGTGRQRDWQHHKPTWVRLSGVASKPIFPDGAHEVTLSPVPADVLFFVADRRRRTIISPLTRTE</sequence>
<protein>
    <submittedName>
        <fullName evidence="1">Uncharacterized protein</fullName>
    </submittedName>
</protein>
<evidence type="ECO:0000313" key="2">
    <source>
        <dbReference type="Proteomes" id="UP000039324"/>
    </source>
</evidence>
<proteinExistence type="predicted"/>
<dbReference type="Proteomes" id="UP000039324">
    <property type="component" value="Unassembled WGS sequence"/>
</dbReference>
<gene>
    <name evidence="1" type="ORF">PBRA_005997</name>
</gene>
<reference evidence="1 2" key="1">
    <citation type="submission" date="2015-02" db="EMBL/GenBank/DDBJ databases">
        <authorList>
            <person name="Chooi Y.-H."/>
        </authorList>
    </citation>
    <scope>NUCLEOTIDE SEQUENCE [LARGE SCALE GENOMIC DNA]</scope>
    <source>
        <strain evidence="1">E3</strain>
    </source>
</reference>
<dbReference type="EMBL" id="CDSF01000081">
    <property type="protein sequence ID" value="CEO97883.1"/>
    <property type="molecule type" value="Genomic_DNA"/>
</dbReference>
<name>A0A0G4IR68_PLABS</name>
<accession>A0A0G4IR68</accession>
<keyword evidence="2" id="KW-1185">Reference proteome</keyword>